<dbReference type="Proteomes" id="UP001423409">
    <property type="component" value="Unassembled WGS sequence"/>
</dbReference>
<gene>
    <name evidence="2" type="primary">cbaA_2</name>
    <name evidence="2" type="ORF">Dcae01_00210</name>
</gene>
<dbReference type="Gene3D" id="1.20.210.10">
    <property type="entry name" value="Cytochrome c oxidase-like, subunit I domain"/>
    <property type="match status" value="1"/>
</dbReference>
<proteinExistence type="predicted"/>
<dbReference type="InterPro" id="IPR036927">
    <property type="entry name" value="Cyt_c_oxase-like_su1_sf"/>
</dbReference>
<evidence type="ECO:0000313" key="3">
    <source>
        <dbReference type="Proteomes" id="UP001423409"/>
    </source>
</evidence>
<keyword evidence="1" id="KW-0472">Membrane</keyword>
<organism evidence="2 3">
    <name type="scientific">Deinococcus caeni</name>
    <dbReference type="NCBI Taxonomy" id="569127"/>
    <lineage>
        <taxon>Bacteria</taxon>
        <taxon>Thermotogati</taxon>
        <taxon>Deinococcota</taxon>
        <taxon>Deinococci</taxon>
        <taxon>Deinococcales</taxon>
        <taxon>Deinococcaceae</taxon>
        <taxon>Deinococcus</taxon>
    </lineage>
</organism>
<sequence length="138" mass="14748">MLFALGMHWQGLAGVPRRAQVSASAQQAAYDGMNIALPKLLTALSGGVLFVAAILFYTVLIRTLLSPRQDDPESTPIPTSEAISPAGPTLHGASLLVRRTEPLLALTFAALVLVILVYGPVIAPMLANYQFIPGQRLW</sequence>
<keyword evidence="3" id="KW-1185">Reference proteome</keyword>
<reference evidence="2 3" key="1">
    <citation type="submission" date="2024-02" db="EMBL/GenBank/DDBJ databases">
        <title>Deinococcus caeni NBRC 101312.</title>
        <authorList>
            <person name="Ichikawa N."/>
            <person name="Katano-Makiyama Y."/>
            <person name="Hidaka K."/>
        </authorList>
    </citation>
    <scope>NUCLEOTIDE SEQUENCE [LARGE SCALE GENOMIC DNA]</scope>
    <source>
        <strain evidence="2 3">NBRC 101312</strain>
    </source>
</reference>
<comment type="caution">
    <text evidence="2">The sequence shown here is derived from an EMBL/GenBank/DDBJ whole genome shotgun (WGS) entry which is preliminary data.</text>
</comment>
<name>A0ABP9UAH1_9DEIO</name>
<keyword evidence="1" id="KW-1133">Transmembrane helix</keyword>
<dbReference type="SUPFAM" id="SSF81442">
    <property type="entry name" value="Cytochrome c oxidase subunit I-like"/>
    <property type="match status" value="1"/>
</dbReference>
<evidence type="ECO:0000256" key="1">
    <source>
        <dbReference type="SAM" id="Phobius"/>
    </source>
</evidence>
<feature type="transmembrane region" description="Helical" evidence="1">
    <location>
        <begin position="103"/>
        <end position="127"/>
    </location>
</feature>
<feature type="transmembrane region" description="Helical" evidence="1">
    <location>
        <begin position="41"/>
        <end position="60"/>
    </location>
</feature>
<accession>A0ABP9UAH1</accession>
<dbReference type="EMBL" id="BAABQU010000002">
    <property type="protein sequence ID" value="GAA5438720.1"/>
    <property type="molecule type" value="Genomic_DNA"/>
</dbReference>
<evidence type="ECO:0000313" key="2">
    <source>
        <dbReference type="EMBL" id="GAA5438720.1"/>
    </source>
</evidence>
<protein>
    <submittedName>
        <fullName evidence="2">Cytochrome c oxidase subunit 1</fullName>
    </submittedName>
</protein>
<keyword evidence="1" id="KW-0812">Transmembrane</keyword>